<organism evidence="2">
    <name type="scientific">bacterium 19PA01SH03</name>
    <dbReference type="NCBI Taxonomy" id="2920705"/>
    <lineage>
        <taxon>Bacteria</taxon>
    </lineage>
</organism>
<evidence type="ECO:0000313" key="2">
    <source>
        <dbReference type="EMBL" id="XAG22255.1"/>
    </source>
</evidence>
<gene>
    <name evidence="2" type="ORF">MRN70_05470</name>
</gene>
<evidence type="ECO:0000256" key="1">
    <source>
        <dbReference type="SAM" id="SignalP"/>
    </source>
</evidence>
<accession>A0AAU6SQM7</accession>
<dbReference type="EMBL" id="CP095338">
    <property type="protein sequence ID" value="XAG22255.1"/>
    <property type="molecule type" value="Genomic_DNA"/>
</dbReference>
<dbReference type="PROSITE" id="PS51257">
    <property type="entry name" value="PROKAR_LIPOPROTEIN"/>
    <property type="match status" value="1"/>
</dbReference>
<keyword evidence="1" id="KW-0732">Signal</keyword>
<reference evidence="2" key="1">
    <citation type="submission" date="2022-03" db="EMBL/GenBank/DDBJ databases">
        <title>Sea Food Isolates.</title>
        <authorList>
            <person name="Li c."/>
        </authorList>
    </citation>
    <scope>NUCLEOTIDE SEQUENCE</scope>
    <source>
        <strain evidence="2">19PA01SH03</strain>
    </source>
</reference>
<feature type="chain" id="PRO_5043470193" evidence="1">
    <location>
        <begin position="24"/>
        <end position="177"/>
    </location>
</feature>
<name>A0AAU6SQM7_UNCXX</name>
<sequence>MKTSLMLGLIALLTLVGCSSGQAEKPGPAIDVYPVSSSLALSTKPEQRVQAQQALDEFIQRHQQVLLTQPIVLFSGSERSQAFTEQVAMQLRRLGIANHQLSVIHQPFHQDNNIDFKIVVINHQVVVPLCSAPQISRFGDEGRGCYAESLRWQSMVNPQKMLLSGDKAQPHIDVNGE</sequence>
<feature type="signal peptide" evidence="1">
    <location>
        <begin position="1"/>
        <end position="23"/>
    </location>
</feature>
<proteinExistence type="predicted"/>
<dbReference type="AlphaFoldDB" id="A0AAU6SQM7"/>
<protein>
    <submittedName>
        <fullName evidence="2">Uncharacterized protein</fullName>
    </submittedName>
</protein>